<dbReference type="Gene3D" id="3.40.50.300">
    <property type="entry name" value="P-loop containing nucleotide triphosphate hydrolases"/>
    <property type="match status" value="1"/>
</dbReference>
<dbReference type="OrthoDB" id="88903at2"/>
<keyword evidence="3" id="KW-1185">Reference proteome</keyword>
<dbReference type="Proteomes" id="UP000011134">
    <property type="component" value="Unassembled WGS sequence"/>
</dbReference>
<reference evidence="2 3" key="1">
    <citation type="submission" date="2012-12" db="EMBL/GenBank/DDBJ databases">
        <title>Genome Assembly of Photobacterium sp. AK15.</title>
        <authorList>
            <person name="Khatri I."/>
            <person name="Vaidya B."/>
            <person name="Srinivas T.N.R."/>
            <person name="Subramanian S."/>
            <person name="Pinnaka A."/>
        </authorList>
    </citation>
    <scope>NUCLEOTIDE SEQUENCE [LARGE SCALE GENOMIC DNA]</scope>
    <source>
        <strain evidence="2 3">AK15</strain>
    </source>
</reference>
<dbReference type="SUPFAM" id="SSF52540">
    <property type="entry name" value="P-loop containing nucleoside triphosphate hydrolases"/>
    <property type="match status" value="1"/>
</dbReference>
<dbReference type="Pfam" id="PF07693">
    <property type="entry name" value="KAP_NTPase"/>
    <property type="match status" value="1"/>
</dbReference>
<accession>L8JAQ3</accession>
<evidence type="ECO:0000259" key="1">
    <source>
        <dbReference type="Pfam" id="PF07693"/>
    </source>
</evidence>
<evidence type="ECO:0000313" key="2">
    <source>
        <dbReference type="EMBL" id="ELR65866.1"/>
    </source>
</evidence>
<dbReference type="RefSeq" id="WP_007465997.1">
    <property type="nucleotide sequence ID" value="NZ_AMZO01000016.1"/>
</dbReference>
<protein>
    <submittedName>
        <fullName evidence="2">Putative phage protein</fullName>
    </submittedName>
</protein>
<feature type="domain" description="KAP NTPase" evidence="1">
    <location>
        <begin position="34"/>
        <end position="353"/>
    </location>
</feature>
<dbReference type="InterPro" id="IPR011646">
    <property type="entry name" value="KAP_P-loop"/>
</dbReference>
<name>L8JAQ3_9GAMM</name>
<gene>
    <name evidence="2" type="ORF">C942_00953</name>
</gene>
<dbReference type="AlphaFoldDB" id="L8JAQ3"/>
<dbReference type="InterPro" id="IPR027417">
    <property type="entry name" value="P-loop_NTPase"/>
</dbReference>
<dbReference type="PATRIC" id="fig|1056511.3.peg.2446"/>
<proteinExistence type="predicted"/>
<comment type="caution">
    <text evidence="2">The sequence shown here is derived from an EMBL/GenBank/DDBJ whole genome shotgun (WGS) entry which is preliminary data.</text>
</comment>
<organism evidence="2 3">
    <name type="scientific">Photobacterium marinum</name>
    <dbReference type="NCBI Taxonomy" id="1056511"/>
    <lineage>
        <taxon>Bacteria</taxon>
        <taxon>Pseudomonadati</taxon>
        <taxon>Pseudomonadota</taxon>
        <taxon>Gammaproteobacteria</taxon>
        <taxon>Vibrionales</taxon>
        <taxon>Vibrionaceae</taxon>
        <taxon>Photobacterium</taxon>
    </lineage>
</organism>
<dbReference type="EMBL" id="AMZO01000016">
    <property type="protein sequence ID" value="ELR65866.1"/>
    <property type="molecule type" value="Genomic_DNA"/>
</dbReference>
<evidence type="ECO:0000313" key="3">
    <source>
        <dbReference type="Proteomes" id="UP000011134"/>
    </source>
</evidence>
<sequence length="516" mass="59414">MAALENEFDWSTPYHQESEDKKKVKTFPADQLDRAKYATFLTNYLVEVGKVNGYVLNLNASWGTGKTYFLNRWKADLEDHYPVVYIDAWKQDFSNDPMMAVVTSIITQLRDLSQEKGEQLVRNISNKLWGFCKQVTPEVTKAIVKKISGVDVEKVIEGSDEEDLFDSKDFADAAGKLIGAAIKDHEAKLKSIDDFKKAISAFIEDVVDCSGKQNPAFIFIDELDRCRPTYAVEMLEVIKHFFDMKNVVFVVATDTEQLQHAVKAVYGTDFNAATYLGRFFRRRCTLKEVSRKKFITQKVLQLNLNHEELTPLIWPDISEGLHRYVEILANTADAFSLPLREVEQLIDKINVIIRNLGETRVNLYHLASFLVIHDRYHDFYNCYFGNRLTKGPSSNVAAMETIRHYIDDTNINIEVEIGLTPHQHFSKGLVHQGSVGYGLNFNDGFYPFRFDSILQYQMEIFKNNLTAQYYYDEIAGRRHRQQSTDSTQIVHYEIAALKPTLSQYQDWIELAATFDD</sequence>